<dbReference type="PANTHER" id="PTHR17039:SF0">
    <property type="entry name" value="U3 SMALL NUCLEOLAR RIBONUCLEOPROTEIN PROTEIN MPP10"/>
    <property type="match status" value="1"/>
</dbReference>
<feature type="compositionally biased region" description="Basic residues" evidence="8">
    <location>
        <begin position="346"/>
        <end position="355"/>
    </location>
</feature>
<feature type="compositionally biased region" description="Basic residues" evidence="8">
    <location>
        <begin position="644"/>
        <end position="655"/>
    </location>
</feature>
<feature type="compositionally biased region" description="Acidic residues" evidence="8">
    <location>
        <begin position="378"/>
        <end position="391"/>
    </location>
</feature>
<feature type="compositionally biased region" description="Basic and acidic residues" evidence="8">
    <location>
        <begin position="633"/>
        <end position="643"/>
    </location>
</feature>
<comment type="caution">
    <text evidence="9">The sequence shown here is derived from an EMBL/GenBank/DDBJ whole genome shotgun (WGS) entry which is preliminary data.</text>
</comment>
<feature type="compositionally biased region" description="Acidic residues" evidence="8">
    <location>
        <begin position="148"/>
        <end position="171"/>
    </location>
</feature>
<dbReference type="GO" id="GO:0006364">
    <property type="term" value="P:rRNA processing"/>
    <property type="evidence" value="ECO:0007669"/>
    <property type="project" value="UniProtKB-KW"/>
</dbReference>
<organism evidence="9 10">
    <name type="scientific">Cordyceps javanica</name>
    <dbReference type="NCBI Taxonomy" id="43265"/>
    <lineage>
        <taxon>Eukaryota</taxon>
        <taxon>Fungi</taxon>
        <taxon>Dikarya</taxon>
        <taxon>Ascomycota</taxon>
        <taxon>Pezizomycotina</taxon>
        <taxon>Sordariomycetes</taxon>
        <taxon>Hypocreomycetidae</taxon>
        <taxon>Hypocreales</taxon>
        <taxon>Cordycipitaceae</taxon>
        <taxon>Cordyceps</taxon>
    </lineage>
</organism>
<keyword evidence="4 7" id="KW-0539">Nucleus</keyword>
<feature type="region of interest" description="Disordered" evidence="8">
    <location>
        <begin position="56"/>
        <end position="75"/>
    </location>
</feature>
<dbReference type="PIRSF" id="PIRSF017300">
    <property type="entry name" value="snoRNP_Mpp10"/>
    <property type="match status" value="1"/>
</dbReference>
<dbReference type="GO" id="GO:0032040">
    <property type="term" value="C:small-subunit processome"/>
    <property type="evidence" value="ECO:0007669"/>
    <property type="project" value="TreeGrafter"/>
</dbReference>
<gene>
    <name evidence="9" type="ORF">IF1G_07638</name>
</gene>
<evidence type="ECO:0000256" key="2">
    <source>
        <dbReference type="ARBA" id="ARBA00022517"/>
    </source>
</evidence>
<feature type="region of interest" description="Disordered" evidence="8">
    <location>
        <begin position="622"/>
        <end position="674"/>
    </location>
</feature>
<comment type="subcellular location">
    <subcellularLocation>
        <location evidence="1 7">Nucleus</location>
        <location evidence="1 7">Nucleolus</location>
    </subcellularLocation>
</comment>
<comment type="similarity">
    <text evidence="6 7">Belongs to the MPP10 family.</text>
</comment>
<feature type="compositionally biased region" description="Basic and acidic residues" evidence="8">
    <location>
        <begin position="365"/>
        <end position="377"/>
    </location>
</feature>
<dbReference type="STRING" id="43265.A0A545VSM3"/>
<feature type="compositionally biased region" description="Basic residues" evidence="8">
    <location>
        <begin position="59"/>
        <end position="70"/>
    </location>
</feature>
<sequence>MAADARSSNGDAMALLKSLQPENRHAFIQPTTELSTESLYMVRDTLEAFATKVGDEQKRRLKESRKRKRGGEKEDMLKLRKIHVDGFQTNQVWQQAKQVIGGVLQFSETILGEMEERNEIALIEGDITGELSASEADEDDVSSVSADSADEDETDEDAKELGCDEQSEDLQDPQGVNRLSDAGTEEYCESFAAEDGEDAEADDNDEDGESFVEDPDGLNDGFFSLDDFNKQTQWFEEQDTRGDPDADIASDDEEIDWTADPNAPGQSSKASNGKASKRKAENNGMTDEDDESDQDDGPTFGDMALDAPEGDSEDEAAAFGDRFEDAENNANDIFYKDFFAPPPRKRDTKKTRKSAPKAQEPSEQDMERAMADVRRDLFDDESEVDDSEDALSDASAGDPKSRRSAHERRQAKLAEEIRKLEAASVSKREWTLSGEANAVDRPTNSLLEHDLDFEYVGKPVPVITPEVSESIDELIKRRILSQEFDEVLKRRPETETVPAGTRRGLVDVKDSKSDKSLAQIYEEEHIKNADPDKYISQSDEKLQREEKEVENMWKDVSAKLDSLSSWHYKPKPTAASLSVVADVATITMEDAQPATAQGVAGESSRMAPQEVYKAGTNTAARGEVVSKSGLPVAREEMSREDKARRRRQHKERVRKTGNGAGAGGSRAATSKKAQTIADLKKGGVKVINRRGEITDVDGNKIKAAKAISSGSFKL</sequence>
<evidence type="ECO:0000256" key="3">
    <source>
        <dbReference type="ARBA" id="ARBA00022552"/>
    </source>
</evidence>
<evidence type="ECO:0000256" key="1">
    <source>
        <dbReference type="ARBA" id="ARBA00004604"/>
    </source>
</evidence>
<evidence type="ECO:0000256" key="8">
    <source>
        <dbReference type="SAM" id="MobiDB-lite"/>
    </source>
</evidence>
<feature type="compositionally biased region" description="Acidic residues" evidence="8">
    <location>
        <begin position="245"/>
        <end position="257"/>
    </location>
</feature>
<keyword evidence="3 7" id="KW-0698">rRNA processing</keyword>
<proteinExistence type="inferred from homology"/>
<evidence type="ECO:0000256" key="6">
    <source>
        <dbReference type="ARBA" id="ARBA00029455"/>
    </source>
</evidence>
<comment type="function">
    <text evidence="7">Involved in nucleolar processing of pre-18S ribosomal RNA.</text>
</comment>
<keyword evidence="10" id="KW-1185">Reference proteome</keyword>
<dbReference type="GO" id="GO:0034457">
    <property type="term" value="C:Mpp10 complex"/>
    <property type="evidence" value="ECO:0007669"/>
    <property type="project" value="UniProtKB-UniRule"/>
</dbReference>
<dbReference type="PANTHER" id="PTHR17039">
    <property type="entry name" value="U3 SMALL NUCLEOLAR RIBONUCLEOPROTEIN PROTEIN MPP10"/>
    <property type="match status" value="1"/>
</dbReference>
<feature type="compositionally biased region" description="Polar residues" evidence="8">
    <location>
        <begin position="264"/>
        <end position="274"/>
    </location>
</feature>
<dbReference type="InterPro" id="IPR012173">
    <property type="entry name" value="Mpp10"/>
</dbReference>
<feature type="compositionally biased region" description="Acidic residues" evidence="8">
    <location>
        <begin position="286"/>
        <end position="296"/>
    </location>
</feature>
<reference evidence="9 10" key="1">
    <citation type="journal article" date="2019" name="Appl. Microbiol. Biotechnol.">
        <title>Genome sequence of Isaria javanica and comparative genome analysis insights into family S53 peptidase evolution in fungal entomopathogens.</title>
        <authorList>
            <person name="Lin R."/>
            <person name="Zhang X."/>
            <person name="Xin B."/>
            <person name="Zou M."/>
            <person name="Gao Y."/>
            <person name="Qin F."/>
            <person name="Hu Q."/>
            <person name="Xie B."/>
            <person name="Cheng X."/>
        </authorList>
    </citation>
    <scope>NUCLEOTIDE SEQUENCE [LARGE SCALE GENOMIC DNA]</scope>
    <source>
        <strain evidence="9 10">IJ1G</strain>
    </source>
</reference>
<evidence type="ECO:0000313" key="10">
    <source>
        <dbReference type="Proteomes" id="UP000315783"/>
    </source>
</evidence>
<dbReference type="Pfam" id="PF04006">
    <property type="entry name" value="Mpp10"/>
    <property type="match status" value="1"/>
</dbReference>
<dbReference type="GO" id="GO:0005732">
    <property type="term" value="C:sno(s)RNA-containing ribonucleoprotein complex"/>
    <property type="evidence" value="ECO:0007669"/>
    <property type="project" value="UniProtKB-UniRule"/>
</dbReference>
<evidence type="ECO:0000256" key="4">
    <source>
        <dbReference type="ARBA" id="ARBA00023242"/>
    </source>
</evidence>
<evidence type="ECO:0000256" key="5">
    <source>
        <dbReference type="ARBA" id="ARBA00023274"/>
    </source>
</evidence>
<dbReference type="Proteomes" id="UP000315783">
    <property type="component" value="Unassembled WGS sequence"/>
</dbReference>
<evidence type="ECO:0000256" key="7">
    <source>
        <dbReference type="PIRNR" id="PIRNR017300"/>
    </source>
</evidence>
<dbReference type="AlphaFoldDB" id="A0A545VSM3"/>
<keyword evidence="2 7" id="KW-0690">Ribosome biogenesis</keyword>
<feature type="compositionally biased region" description="Acidic residues" evidence="8">
    <location>
        <begin position="183"/>
        <end position="217"/>
    </location>
</feature>
<keyword evidence="5 7" id="KW-0687">Ribonucleoprotein</keyword>
<dbReference type="EMBL" id="SPUK01000011">
    <property type="protein sequence ID" value="TQV93906.1"/>
    <property type="molecule type" value="Genomic_DNA"/>
</dbReference>
<evidence type="ECO:0000313" key="9">
    <source>
        <dbReference type="EMBL" id="TQV93906.1"/>
    </source>
</evidence>
<accession>A0A545VSM3</accession>
<protein>
    <recommendedName>
        <fullName evidence="7">U3 small nucleolar ribonucleoprotein protein MPP10</fullName>
    </recommendedName>
</protein>
<feature type="region of interest" description="Disordered" evidence="8">
    <location>
        <begin position="491"/>
        <end position="510"/>
    </location>
</feature>
<dbReference type="OrthoDB" id="445326at2759"/>
<feature type="region of interest" description="Disordered" evidence="8">
    <location>
        <begin position="132"/>
        <end position="411"/>
    </location>
</feature>
<name>A0A545VSM3_9HYPO</name>